<dbReference type="Proteomes" id="UP001174136">
    <property type="component" value="Unassembled WGS sequence"/>
</dbReference>
<feature type="compositionally biased region" description="Low complexity" evidence="1">
    <location>
        <begin position="85"/>
        <end position="97"/>
    </location>
</feature>
<feature type="compositionally biased region" description="Basic residues" evidence="1">
    <location>
        <begin position="104"/>
        <end position="128"/>
    </location>
</feature>
<keyword evidence="3" id="KW-1185">Reference proteome</keyword>
<organism evidence="2 3">
    <name type="scientific">Merluccius polli</name>
    <name type="common">Benguela hake</name>
    <name type="synonym">Merluccius cadenati</name>
    <dbReference type="NCBI Taxonomy" id="89951"/>
    <lineage>
        <taxon>Eukaryota</taxon>
        <taxon>Metazoa</taxon>
        <taxon>Chordata</taxon>
        <taxon>Craniata</taxon>
        <taxon>Vertebrata</taxon>
        <taxon>Euteleostomi</taxon>
        <taxon>Actinopterygii</taxon>
        <taxon>Neopterygii</taxon>
        <taxon>Teleostei</taxon>
        <taxon>Neoteleostei</taxon>
        <taxon>Acanthomorphata</taxon>
        <taxon>Zeiogadaria</taxon>
        <taxon>Gadariae</taxon>
        <taxon>Gadiformes</taxon>
        <taxon>Gadoidei</taxon>
        <taxon>Merlucciidae</taxon>
        <taxon>Merluccius</taxon>
    </lineage>
</organism>
<dbReference type="EMBL" id="JAOPHQ010003434">
    <property type="protein sequence ID" value="KAK0143115.1"/>
    <property type="molecule type" value="Genomic_DNA"/>
</dbReference>
<proteinExistence type="predicted"/>
<name>A0AA47MN37_MERPO</name>
<sequence length="137" mass="15512">MNIRVVEAEQSSTDTQDASSANRGSCHCLSGVPVAPTAQLMDKRKSNELETCKLKMQFQKEKIDELTTERDFLKEQLTSSEEESSNATSDSSSTASSSEEEKKQKRRKKKKGNERKSKKMEPKTRRRVQNPDQAVSR</sequence>
<gene>
    <name evidence="2" type="ORF">N1851_018760</name>
</gene>
<feature type="region of interest" description="Disordered" evidence="1">
    <location>
        <begin position="1"/>
        <end position="32"/>
    </location>
</feature>
<evidence type="ECO:0000256" key="1">
    <source>
        <dbReference type="SAM" id="MobiDB-lite"/>
    </source>
</evidence>
<evidence type="ECO:0000313" key="2">
    <source>
        <dbReference type="EMBL" id="KAK0143115.1"/>
    </source>
</evidence>
<protein>
    <submittedName>
        <fullName evidence="2">Uncharacterized protein</fullName>
    </submittedName>
</protein>
<reference evidence="2" key="1">
    <citation type="journal article" date="2023" name="Front. Mar. Sci.">
        <title>A new Merluccius polli reference genome to investigate the effects of global change in West African waters.</title>
        <authorList>
            <person name="Mateo J.L."/>
            <person name="Blanco-Fernandez C."/>
            <person name="Garcia-Vazquez E."/>
            <person name="Machado-Schiaffino G."/>
        </authorList>
    </citation>
    <scope>NUCLEOTIDE SEQUENCE</scope>
    <source>
        <strain evidence="2">C29</strain>
        <tissue evidence="2">Fin</tissue>
    </source>
</reference>
<dbReference type="AlphaFoldDB" id="A0AA47MN37"/>
<comment type="caution">
    <text evidence="2">The sequence shown here is derived from an EMBL/GenBank/DDBJ whole genome shotgun (WGS) entry which is preliminary data.</text>
</comment>
<evidence type="ECO:0000313" key="3">
    <source>
        <dbReference type="Proteomes" id="UP001174136"/>
    </source>
</evidence>
<accession>A0AA47MN37</accession>
<feature type="compositionally biased region" description="Polar residues" evidence="1">
    <location>
        <begin position="9"/>
        <end position="23"/>
    </location>
</feature>
<feature type="region of interest" description="Disordered" evidence="1">
    <location>
        <begin position="73"/>
        <end position="137"/>
    </location>
</feature>